<protein>
    <submittedName>
        <fullName evidence="2">Uncharacterized protein</fullName>
    </submittedName>
</protein>
<sequence>MPKQHRMAAATLMDLYFGCAMLLVPDAPIPHQLLAGAVRALHGRGDTLTVSELEQARDWLLARRQLRAGPGSDRSFVLIDRKTARQAPTSGEFLAAARQALAHSLLHMVAREPASGQIPDRIWPQIDRVLQWSRARSDAATAALCTFSASHALAQRHFARAVDLLRYALAIDPDPADTIGRRAILAEALLRLGMPDEALSVTEQMAEPPATLPATRQWAAHVAAARASAITPLPWSCVPDDLVYLLGGTPAFRDAYERSLRLAGGQIFELSSELAGPPLHGRAACVLPLDPETTLLARQRSAQAQAGGTAGDITTSWRAWLPPPPTPGGFVGLVVDIQEPARGSVECIFRLDDPVSHALLRQIEATGLLGFLVAPPGDPQPFTATRLLQYLMLEVSDMPDALRERLRRPPDRGDSPQAPAVLRGRRGGGDPTPAA</sequence>
<dbReference type="EMBL" id="LJCR01000257">
    <property type="protein sequence ID" value="KPV53436.1"/>
    <property type="molecule type" value="Genomic_DNA"/>
</dbReference>
<dbReference type="AlphaFoldDB" id="A0A0P9DJ12"/>
<feature type="compositionally biased region" description="Basic and acidic residues" evidence="1">
    <location>
        <begin position="402"/>
        <end position="414"/>
    </location>
</feature>
<organism evidence="2 3">
    <name type="scientific">Kouleothrix aurantiaca</name>
    <dbReference type="NCBI Taxonomy" id="186479"/>
    <lineage>
        <taxon>Bacteria</taxon>
        <taxon>Bacillati</taxon>
        <taxon>Chloroflexota</taxon>
        <taxon>Chloroflexia</taxon>
        <taxon>Chloroflexales</taxon>
        <taxon>Roseiflexineae</taxon>
        <taxon>Roseiflexaceae</taxon>
        <taxon>Kouleothrix</taxon>
    </lineage>
</organism>
<accession>A0A0P9DJ12</accession>
<dbReference type="SUPFAM" id="SSF48452">
    <property type="entry name" value="TPR-like"/>
    <property type="match status" value="1"/>
</dbReference>
<dbReference type="InterPro" id="IPR011990">
    <property type="entry name" value="TPR-like_helical_dom_sf"/>
</dbReference>
<dbReference type="Gene3D" id="1.25.40.10">
    <property type="entry name" value="Tetratricopeptide repeat domain"/>
    <property type="match status" value="1"/>
</dbReference>
<dbReference type="Proteomes" id="UP000050509">
    <property type="component" value="Unassembled WGS sequence"/>
</dbReference>
<keyword evidence="3" id="KW-1185">Reference proteome</keyword>
<comment type="caution">
    <text evidence="2">The sequence shown here is derived from an EMBL/GenBank/DDBJ whole genome shotgun (WGS) entry which is preliminary data.</text>
</comment>
<gene>
    <name evidence="2" type="ORF">SE17_09640</name>
</gene>
<evidence type="ECO:0000313" key="2">
    <source>
        <dbReference type="EMBL" id="KPV53436.1"/>
    </source>
</evidence>
<proteinExistence type="predicted"/>
<feature type="region of interest" description="Disordered" evidence="1">
    <location>
        <begin position="402"/>
        <end position="435"/>
    </location>
</feature>
<evidence type="ECO:0000256" key="1">
    <source>
        <dbReference type="SAM" id="MobiDB-lite"/>
    </source>
</evidence>
<reference evidence="2 3" key="1">
    <citation type="submission" date="2015-09" db="EMBL/GenBank/DDBJ databases">
        <title>Draft genome sequence of Kouleothrix aurantiaca JCM 19913.</title>
        <authorList>
            <person name="Hemp J."/>
        </authorList>
    </citation>
    <scope>NUCLEOTIDE SEQUENCE [LARGE SCALE GENOMIC DNA]</scope>
    <source>
        <strain evidence="2 3">COM-B</strain>
    </source>
</reference>
<name>A0A0P9DJ12_9CHLR</name>
<evidence type="ECO:0000313" key="3">
    <source>
        <dbReference type="Proteomes" id="UP000050509"/>
    </source>
</evidence>